<dbReference type="Proteomes" id="UP000632138">
    <property type="component" value="Unassembled WGS sequence"/>
</dbReference>
<evidence type="ECO:0000313" key="7">
    <source>
        <dbReference type="Proteomes" id="UP000632138"/>
    </source>
</evidence>
<dbReference type="Gene3D" id="1.10.10.10">
    <property type="entry name" value="Winged helix-like DNA-binding domain superfamily/Winged helix DNA-binding domain"/>
    <property type="match status" value="1"/>
</dbReference>
<dbReference type="InterPro" id="IPR036390">
    <property type="entry name" value="WH_DNA-bd_sf"/>
</dbReference>
<dbReference type="Pfam" id="PF00126">
    <property type="entry name" value="HTH_1"/>
    <property type="match status" value="1"/>
</dbReference>
<feature type="domain" description="HTH lysR-type" evidence="5">
    <location>
        <begin position="1"/>
        <end position="58"/>
    </location>
</feature>
<sequence>MHERELKAFVAVVEAGRMDRAASSLGYSQPAISYQIKCLEQELGTRLFSRYPDGVQLTQDGAMVLPAARAVLALFEGIKDVTVRAASVESARPRSRRVTGS</sequence>
<evidence type="ECO:0000256" key="4">
    <source>
        <dbReference type="ARBA" id="ARBA00023163"/>
    </source>
</evidence>
<keyword evidence="3" id="KW-0238">DNA-binding</keyword>
<dbReference type="RefSeq" id="WP_203379517.1">
    <property type="nucleotide sequence ID" value="NZ_JAENHP010000010.1"/>
</dbReference>
<dbReference type="InterPro" id="IPR036388">
    <property type="entry name" value="WH-like_DNA-bd_sf"/>
</dbReference>
<name>A0ABS2AIB7_9ACTN</name>
<evidence type="ECO:0000313" key="6">
    <source>
        <dbReference type="EMBL" id="MBM2619533.1"/>
    </source>
</evidence>
<evidence type="ECO:0000256" key="3">
    <source>
        <dbReference type="ARBA" id="ARBA00023125"/>
    </source>
</evidence>
<protein>
    <submittedName>
        <fullName evidence="6">LysR family transcriptional regulator</fullName>
    </submittedName>
</protein>
<keyword evidence="2" id="KW-0805">Transcription regulation</keyword>
<evidence type="ECO:0000256" key="2">
    <source>
        <dbReference type="ARBA" id="ARBA00023015"/>
    </source>
</evidence>
<evidence type="ECO:0000259" key="5">
    <source>
        <dbReference type="PROSITE" id="PS50931"/>
    </source>
</evidence>
<dbReference type="PRINTS" id="PR00039">
    <property type="entry name" value="HTHLYSR"/>
</dbReference>
<comment type="similarity">
    <text evidence="1">Belongs to the LysR transcriptional regulatory family.</text>
</comment>
<keyword evidence="4" id="KW-0804">Transcription</keyword>
<dbReference type="PANTHER" id="PTHR30126">
    <property type="entry name" value="HTH-TYPE TRANSCRIPTIONAL REGULATOR"/>
    <property type="match status" value="1"/>
</dbReference>
<evidence type="ECO:0000256" key="1">
    <source>
        <dbReference type="ARBA" id="ARBA00009437"/>
    </source>
</evidence>
<reference evidence="6 7" key="1">
    <citation type="submission" date="2021-01" db="EMBL/GenBank/DDBJ databases">
        <title>Actinoplanes sp. nov. LDG1-06 isolated from lichen.</title>
        <authorList>
            <person name="Saeng-In P."/>
            <person name="Phongsopitanun W."/>
            <person name="Kanchanasin P."/>
            <person name="Yuki M."/>
            <person name="Kudo T."/>
            <person name="Ohkuma M."/>
            <person name="Tanasupawat S."/>
        </authorList>
    </citation>
    <scope>NUCLEOTIDE SEQUENCE [LARGE SCALE GENOMIC DNA]</scope>
    <source>
        <strain evidence="6 7">LDG1-06</strain>
    </source>
</reference>
<gene>
    <name evidence="6" type="ORF">JIG36_28660</name>
</gene>
<dbReference type="SUPFAM" id="SSF46785">
    <property type="entry name" value="Winged helix' DNA-binding domain"/>
    <property type="match status" value="1"/>
</dbReference>
<comment type="caution">
    <text evidence="6">The sequence shown here is derived from an EMBL/GenBank/DDBJ whole genome shotgun (WGS) entry which is preliminary data.</text>
</comment>
<dbReference type="PANTHER" id="PTHR30126:SF40">
    <property type="entry name" value="HTH-TYPE TRANSCRIPTIONAL REGULATOR GLTR"/>
    <property type="match status" value="1"/>
</dbReference>
<organism evidence="6 7">
    <name type="scientific">Paractinoplanes ovalisporus</name>
    <dbReference type="NCBI Taxonomy" id="2810368"/>
    <lineage>
        <taxon>Bacteria</taxon>
        <taxon>Bacillati</taxon>
        <taxon>Actinomycetota</taxon>
        <taxon>Actinomycetes</taxon>
        <taxon>Micromonosporales</taxon>
        <taxon>Micromonosporaceae</taxon>
        <taxon>Paractinoplanes</taxon>
    </lineage>
</organism>
<dbReference type="PROSITE" id="PS50931">
    <property type="entry name" value="HTH_LYSR"/>
    <property type="match status" value="1"/>
</dbReference>
<dbReference type="EMBL" id="JAENHP010000010">
    <property type="protein sequence ID" value="MBM2619533.1"/>
    <property type="molecule type" value="Genomic_DNA"/>
</dbReference>
<keyword evidence="7" id="KW-1185">Reference proteome</keyword>
<proteinExistence type="inferred from homology"/>
<accession>A0ABS2AIB7</accession>
<dbReference type="InterPro" id="IPR000847">
    <property type="entry name" value="LysR_HTH_N"/>
</dbReference>